<comment type="caution">
    <text evidence="3">The sequence shown here is derived from an EMBL/GenBank/DDBJ whole genome shotgun (WGS) entry which is preliminary data.</text>
</comment>
<dbReference type="Gene3D" id="3.40.1640.10">
    <property type="entry name" value="PSTPO5379-like"/>
    <property type="match status" value="1"/>
</dbReference>
<protein>
    <recommendedName>
        <fullName evidence="5">Hydro-lyase</fullName>
    </recommendedName>
</protein>
<sequence>MTADLKTGQSVRAAARSKALTRQTSGLAPNYLQANLIVLPSRYADDFRKLCWRNPVPCPLLAESVRPGAFDALKSHVRVEGHDDQPALDIVNDIDLRNDAPKYRIYKEGQLVGADFNPKETETADIVNEWTDDHVGFLIGCSYSFEGALEKAGLPPRHVTKGRNVPMYRTNIPLAPSGVFTGSTWVVSMRPYRTEDVEKVRDITRPFVTTHGEPVAWGWEAVEKLGIKDISAPEWGDGPFADGEGRKEWDNEGLVPVFWGCGVTPQEAVMRVKIPGTVMAHAPGHMIVLDVKDQEVFPGAA</sequence>
<comment type="similarity">
    <text evidence="1">Belongs to the D-glutamate cyclase family.</text>
</comment>
<dbReference type="InterPro" id="IPR009906">
    <property type="entry name" value="D-Glu_cyclase"/>
</dbReference>
<accession>A0AAN6N4N9</accession>
<dbReference type="Pfam" id="PF07286">
    <property type="entry name" value="D-Glu_cyclase"/>
    <property type="match status" value="1"/>
</dbReference>
<keyword evidence="4" id="KW-1185">Reference proteome</keyword>
<dbReference type="GO" id="GO:0047820">
    <property type="term" value="F:D-glutamate cyclase activity"/>
    <property type="evidence" value="ECO:0007669"/>
    <property type="project" value="TreeGrafter"/>
</dbReference>
<evidence type="ECO:0000256" key="1">
    <source>
        <dbReference type="ARBA" id="ARBA00007896"/>
    </source>
</evidence>
<dbReference type="SUPFAM" id="SSF160920">
    <property type="entry name" value="PSTPO5379-like"/>
    <property type="match status" value="1"/>
</dbReference>
<reference evidence="4" key="1">
    <citation type="journal article" date="2023" name="Mol. Phylogenet. Evol.">
        <title>Genome-scale phylogeny and comparative genomics of the fungal order Sordariales.</title>
        <authorList>
            <person name="Hensen N."/>
            <person name="Bonometti L."/>
            <person name="Westerberg I."/>
            <person name="Brannstrom I.O."/>
            <person name="Guillou S."/>
            <person name="Cros-Aarteil S."/>
            <person name="Calhoun S."/>
            <person name="Haridas S."/>
            <person name="Kuo A."/>
            <person name="Mondo S."/>
            <person name="Pangilinan J."/>
            <person name="Riley R."/>
            <person name="LaButti K."/>
            <person name="Andreopoulos B."/>
            <person name="Lipzen A."/>
            <person name="Chen C."/>
            <person name="Yan M."/>
            <person name="Daum C."/>
            <person name="Ng V."/>
            <person name="Clum A."/>
            <person name="Steindorff A."/>
            <person name="Ohm R.A."/>
            <person name="Martin F."/>
            <person name="Silar P."/>
            <person name="Natvig D.O."/>
            <person name="Lalanne C."/>
            <person name="Gautier V."/>
            <person name="Ament-Velasquez S.L."/>
            <person name="Kruys A."/>
            <person name="Hutchinson M.I."/>
            <person name="Powell A.J."/>
            <person name="Barry K."/>
            <person name="Miller A.N."/>
            <person name="Grigoriev I.V."/>
            <person name="Debuchy R."/>
            <person name="Gladieux P."/>
            <person name="Hiltunen Thoren M."/>
            <person name="Johannesson H."/>
        </authorList>
    </citation>
    <scope>NUCLEOTIDE SEQUENCE [LARGE SCALE GENOMIC DNA]</scope>
    <source>
        <strain evidence="4">CBS 340.73</strain>
    </source>
</reference>
<dbReference type="InterPro" id="IPR038021">
    <property type="entry name" value="Putative_hydro-lyase"/>
</dbReference>
<dbReference type="GO" id="GO:0006536">
    <property type="term" value="P:glutamate metabolic process"/>
    <property type="evidence" value="ECO:0007669"/>
    <property type="project" value="TreeGrafter"/>
</dbReference>
<organism evidence="3 4">
    <name type="scientific">Diplogelasinospora grovesii</name>
    <dbReference type="NCBI Taxonomy" id="303347"/>
    <lineage>
        <taxon>Eukaryota</taxon>
        <taxon>Fungi</taxon>
        <taxon>Dikarya</taxon>
        <taxon>Ascomycota</taxon>
        <taxon>Pezizomycotina</taxon>
        <taxon>Sordariomycetes</taxon>
        <taxon>Sordariomycetidae</taxon>
        <taxon>Sordariales</taxon>
        <taxon>Diplogelasinosporaceae</taxon>
        <taxon>Diplogelasinospora</taxon>
    </lineage>
</organism>
<dbReference type="PANTHER" id="PTHR32022:SF10">
    <property type="entry name" value="D-GLUTAMATE CYCLASE, MITOCHONDRIAL"/>
    <property type="match status" value="1"/>
</dbReference>
<dbReference type="EMBL" id="MU853835">
    <property type="protein sequence ID" value="KAK3938173.1"/>
    <property type="molecule type" value="Genomic_DNA"/>
</dbReference>
<evidence type="ECO:0000313" key="4">
    <source>
        <dbReference type="Proteomes" id="UP001303473"/>
    </source>
</evidence>
<gene>
    <name evidence="3" type="ORF">QBC46DRAFT_390780</name>
</gene>
<evidence type="ECO:0008006" key="5">
    <source>
        <dbReference type="Google" id="ProtNLM"/>
    </source>
</evidence>
<keyword evidence="2" id="KW-0456">Lyase</keyword>
<dbReference type="Gene3D" id="3.30.2040.10">
    <property type="entry name" value="PSTPO5379-like domain"/>
    <property type="match status" value="1"/>
</dbReference>
<evidence type="ECO:0000313" key="3">
    <source>
        <dbReference type="EMBL" id="KAK3938173.1"/>
    </source>
</evidence>
<dbReference type="AlphaFoldDB" id="A0AAN6N4N9"/>
<evidence type="ECO:0000256" key="2">
    <source>
        <dbReference type="ARBA" id="ARBA00023239"/>
    </source>
</evidence>
<name>A0AAN6N4N9_9PEZI</name>
<proteinExistence type="inferred from homology"/>
<dbReference type="FunFam" id="3.30.2040.10:FF:000001">
    <property type="entry name" value="D-glutamate cyclase, mitochondrial"/>
    <property type="match status" value="1"/>
</dbReference>
<dbReference type="PANTHER" id="PTHR32022">
    <property type="entry name" value="D-GLUTAMATE CYCLASE, MITOCHONDRIAL"/>
    <property type="match status" value="1"/>
</dbReference>
<dbReference type="Proteomes" id="UP001303473">
    <property type="component" value="Unassembled WGS sequence"/>
</dbReference>